<dbReference type="NCBIfam" id="TIGR02282">
    <property type="entry name" value="MltB"/>
    <property type="match status" value="1"/>
</dbReference>
<dbReference type="GO" id="GO:0008933">
    <property type="term" value="F:peptidoglycan lytic transglycosylase activity"/>
    <property type="evidence" value="ECO:0007669"/>
    <property type="project" value="TreeGrafter"/>
</dbReference>
<dbReference type="CDD" id="cd13399">
    <property type="entry name" value="Slt35-like"/>
    <property type="match status" value="1"/>
</dbReference>
<evidence type="ECO:0000313" key="4">
    <source>
        <dbReference type="Proteomes" id="UP000273643"/>
    </source>
</evidence>
<name>A0A3N1NXU1_9GAMM</name>
<dbReference type="GO" id="GO:0009253">
    <property type="term" value="P:peptidoglycan catabolic process"/>
    <property type="evidence" value="ECO:0007669"/>
    <property type="project" value="TreeGrafter"/>
</dbReference>
<reference evidence="3 4" key="1">
    <citation type="submission" date="2018-11" db="EMBL/GenBank/DDBJ databases">
        <title>Genomic Encyclopedia of Type Strains, Phase IV (KMG-IV): sequencing the most valuable type-strain genomes for metagenomic binning, comparative biology and taxonomic classification.</title>
        <authorList>
            <person name="Goeker M."/>
        </authorList>
    </citation>
    <scope>NUCLEOTIDE SEQUENCE [LARGE SCALE GENOMIC DNA]</scope>
    <source>
        <strain evidence="3 4">DSM 16974</strain>
    </source>
</reference>
<dbReference type="InterPro" id="IPR043426">
    <property type="entry name" value="MltB-like"/>
</dbReference>
<dbReference type="InterPro" id="IPR011757">
    <property type="entry name" value="Lytic_transglycosylase_MltB"/>
</dbReference>
<evidence type="ECO:0000313" key="3">
    <source>
        <dbReference type="EMBL" id="ROQ21025.1"/>
    </source>
</evidence>
<accession>A0A3N1NXU1</accession>
<dbReference type="Gene3D" id="1.10.8.350">
    <property type="entry name" value="Bacterial muramidase"/>
    <property type="match status" value="1"/>
</dbReference>
<comment type="caution">
    <text evidence="3">The sequence shown here is derived from an EMBL/GenBank/DDBJ whole genome shotgun (WGS) entry which is preliminary data.</text>
</comment>
<feature type="domain" description="Transglycosylase SLT" evidence="2">
    <location>
        <begin position="28"/>
        <end position="322"/>
    </location>
</feature>
<evidence type="ECO:0000259" key="2">
    <source>
        <dbReference type="Pfam" id="PF13406"/>
    </source>
</evidence>
<dbReference type="PANTHER" id="PTHR30163">
    <property type="entry name" value="MEMBRANE-BOUND LYTIC MUREIN TRANSGLYCOSYLASE B"/>
    <property type="match status" value="1"/>
</dbReference>
<dbReference type="EMBL" id="RJUK01000001">
    <property type="protein sequence ID" value="ROQ21025.1"/>
    <property type="molecule type" value="Genomic_DNA"/>
</dbReference>
<evidence type="ECO:0000256" key="1">
    <source>
        <dbReference type="PIRSR" id="PIRSR611757-1"/>
    </source>
</evidence>
<dbReference type="Proteomes" id="UP000273643">
    <property type="component" value="Unassembled WGS sequence"/>
</dbReference>
<dbReference type="OrthoDB" id="9772911at2"/>
<dbReference type="FunFam" id="1.10.8.350:FF:000001">
    <property type="entry name" value="Lytic murein transglycosylase B"/>
    <property type="match status" value="1"/>
</dbReference>
<dbReference type="RefSeq" id="WP_123638076.1">
    <property type="nucleotide sequence ID" value="NZ_RJUK01000001.1"/>
</dbReference>
<dbReference type="Pfam" id="PF13406">
    <property type="entry name" value="SLT_2"/>
    <property type="match status" value="1"/>
</dbReference>
<gene>
    <name evidence="3" type="ORF">EDC38_1646</name>
</gene>
<dbReference type="SUPFAM" id="SSF53955">
    <property type="entry name" value="Lysozyme-like"/>
    <property type="match status" value="1"/>
</dbReference>
<proteinExistence type="predicted"/>
<keyword evidence="4" id="KW-1185">Reference proteome</keyword>
<dbReference type="Gene3D" id="1.10.530.10">
    <property type="match status" value="1"/>
</dbReference>
<dbReference type="InterPro" id="IPR023346">
    <property type="entry name" value="Lysozyme-like_dom_sf"/>
</dbReference>
<dbReference type="InterPro" id="IPR031304">
    <property type="entry name" value="SLT_2"/>
</dbReference>
<feature type="active site" evidence="1">
    <location>
        <position position="124"/>
    </location>
</feature>
<organism evidence="3 4">
    <name type="scientific">Marinimicrobium koreense</name>
    <dbReference type="NCBI Taxonomy" id="306545"/>
    <lineage>
        <taxon>Bacteria</taxon>
        <taxon>Pseudomonadati</taxon>
        <taxon>Pseudomonadota</taxon>
        <taxon>Gammaproteobacteria</taxon>
        <taxon>Cellvibrionales</taxon>
        <taxon>Cellvibrionaceae</taxon>
        <taxon>Marinimicrobium</taxon>
    </lineage>
</organism>
<sequence>MISQWRQWGIALVGVLASAGGSADYRAHPEAQAFVSELVEEHGFQASRLEGWLGEAKRQDGILEAIARPAERTRTWAEYRPIFLQPLRVTRGIAFWREHREALARAERELGVPPEVVLAIIGVETNYGRTTGSHRVIDALSTLAFDYPPRAPFFRKELAQYFILMREHEQNPLAFKGSYAGAMGYGQFMPSSYRHYAIDFDGDGFADIWNNPTDAIGSVANYFAEHGWQRGAPVALRARASDDLARGDASDWNRIHPPELTVADWAERGLTPIFPLPAELPANALALAGDFGEEFWLAFHNFYVITRYNRSHLYALAVEQLSKEIKTAMETEQ</sequence>
<protein>
    <submittedName>
        <fullName evidence="3">Membrane-bound lytic murein transglycosylase B</fullName>
    </submittedName>
</protein>
<dbReference type="PANTHER" id="PTHR30163:SF9">
    <property type="entry name" value="MEMBRANE-BOUND LYTIC MUREIN TRANSGLYCOSYLASE B"/>
    <property type="match status" value="1"/>
</dbReference>
<dbReference type="AlphaFoldDB" id="A0A3N1NXU1"/>